<dbReference type="RefSeq" id="WP_166537573.1">
    <property type="nucleotide sequence ID" value="NZ_JAABLM010000014.1"/>
</dbReference>
<dbReference type="InterPro" id="IPR005632">
    <property type="entry name" value="Chaperone_Skp"/>
</dbReference>
<keyword evidence="2" id="KW-0732">Signal</keyword>
<comment type="similarity">
    <text evidence="1">Belongs to the Skp family.</text>
</comment>
<evidence type="ECO:0000313" key="5">
    <source>
        <dbReference type="Proteomes" id="UP000798602"/>
    </source>
</evidence>
<dbReference type="SUPFAM" id="SSF111384">
    <property type="entry name" value="OmpH-like"/>
    <property type="match status" value="1"/>
</dbReference>
<dbReference type="SMART" id="SM00935">
    <property type="entry name" value="OmpH"/>
    <property type="match status" value="1"/>
</dbReference>
<dbReference type="PANTHER" id="PTHR35089">
    <property type="entry name" value="CHAPERONE PROTEIN SKP"/>
    <property type="match status" value="1"/>
</dbReference>
<dbReference type="Gene3D" id="3.30.910.20">
    <property type="entry name" value="Skp domain"/>
    <property type="match status" value="1"/>
</dbReference>
<accession>A0ABW9ZDD2</accession>
<evidence type="ECO:0000256" key="2">
    <source>
        <dbReference type="ARBA" id="ARBA00022729"/>
    </source>
</evidence>
<evidence type="ECO:0000313" key="4">
    <source>
        <dbReference type="EMBL" id="NBL65749.1"/>
    </source>
</evidence>
<dbReference type="InterPro" id="IPR024930">
    <property type="entry name" value="Skp_dom_sf"/>
</dbReference>
<comment type="caution">
    <text evidence="4">The sequence shown here is derived from an EMBL/GenBank/DDBJ whole genome shotgun (WGS) entry which is preliminary data.</text>
</comment>
<keyword evidence="5" id="KW-1185">Reference proteome</keyword>
<gene>
    <name evidence="4" type="ORF">GV828_11110</name>
</gene>
<feature type="region of interest" description="Disordered" evidence="3">
    <location>
        <begin position="174"/>
        <end position="194"/>
    </location>
</feature>
<reference evidence="5" key="1">
    <citation type="submission" date="2020-01" db="EMBL/GenBank/DDBJ databases">
        <title>Sphingomonas sp. strain CSW-10.</title>
        <authorList>
            <person name="Chen W.-M."/>
        </authorList>
    </citation>
    <scope>NUCLEOTIDE SEQUENCE [LARGE SCALE GENOMIC DNA]</scope>
    <source>
        <strain evidence="5">NST-5</strain>
    </source>
</reference>
<dbReference type="EMBL" id="JAABLM010000014">
    <property type="protein sequence ID" value="NBL65749.1"/>
    <property type="molecule type" value="Genomic_DNA"/>
</dbReference>
<organism evidence="4 5">
    <name type="scientific">Flavobacterium ichthyis</name>
    <dbReference type="NCBI Taxonomy" id="2698827"/>
    <lineage>
        <taxon>Bacteria</taxon>
        <taxon>Pseudomonadati</taxon>
        <taxon>Bacteroidota</taxon>
        <taxon>Flavobacteriia</taxon>
        <taxon>Flavobacteriales</taxon>
        <taxon>Flavobacteriaceae</taxon>
        <taxon>Flavobacterium</taxon>
    </lineage>
</organism>
<dbReference type="Pfam" id="PF03938">
    <property type="entry name" value="OmpH"/>
    <property type="match status" value="1"/>
</dbReference>
<dbReference type="PROSITE" id="PS51257">
    <property type="entry name" value="PROKAR_LIPOPROTEIN"/>
    <property type="match status" value="1"/>
</dbReference>
<dbReference type="Proteomes" id="UP000798602">
    <property type="component" value="Unassembled WGS sequence"/>
</dbReference>
<proteinExistence type="inferred from homology"/>
<sequence length="194" mass="22350">MKKTIVAFAIAFSLFSCNKEEQVKTATEKTAYVNTVELMEKYTESKDLQAKYKQKGETMGRELDQQVKRFQEEAQNFQRNAQANGPEWAQRKGAELQKREQELTYAQQSMMRQLQDESGVEMDSMKSRMKKFIQDYGKKNGYTYIYGTGEASTILYGKDGLDITDKILKELNDKYKAPAKEEEKAPATTEAEKK</sequence>
<protein>
    <submittedName>
        <fullName evidence="4">OmpH family outer membrane protein</fullName>
    </submittedName>
</protein>
<name>A0ABW9ZDD2_9FLAO</name>
<evidence type="ECO:0000256" key="3">
    <source>
        <dbReference type="SAM" id="MobiDB-lite"/>
    </source>
</evidence>
<evidence type="ECO:0000256" key="1">
    <source>
        <dbReference type="ARBA" id="ARBA00009091"/>
    </source>
</evidence>
<dbReference type="PANTHER" id="PTHR35089:SF1">
    <property type="entry name" value="CHAPERONE PROTEIN SKP"/>
    <property type="match status" value="1"/>
</dbReference>